<dbReference type="Pfam" id="PF18790">
    <property type="entry name" value="KfrB"/>
    <property type="match status" value="1"/>
</dbReference>
<evidence type="ECO:0000256" key="1">
    <source>
        <dbReference type="SAM" id="MobiDB-lite"/>
    </source>
</evidence>
<proteinExistence type="predicted"/>
<dbReference type="RefSeq" id="WP_153438247.1">
    <property type="nucleotide sequence ID" value="NZ_WIWF01000033.1"/>
</dbReference>
<dbReference type="Proteomes" id="UP000447574">
    <property type="component" value="Unassembled WGS sequence"/>
</dbReference>
<dbReference type="InterPro" id="IPR040782">
    <property type="entry name" value="KfrB"/>
</dbReference>
<evidence type="ECO:0000259" key="2">
    <source>
        <dbReference type="Pfam" id="PF18790"/>
    </source>
</evidence>
<dbReference type="AlphaFoldDB" id="A0A7X1WW09"/>
<accession>A0A7X1WW09</accession>
<name>A0A7X1WW09_9PSED</name>
<comment type="caution">
    <text evidence="3">The sequence shown here is derived from an EMBL/GenBank/DDBJ whole genome shotgun (WGS) entry which is preliminary data.</text>
</comment>
<feature type="compositionally biased region" description="Polar residues" evidence="1">
    <location>
        <begin position="105"/>
        <end position="117"/>
    </location>
</feature>
<protein>
    <submittedName>
        <fullName evidence="3">Conjugal transfer protein TraO</fullName>
    </submittedName>
</protein>
<gene>
    <name evidence="3" type="ORF">GHO37_10970</name>
</gene>
<sequence>MKQRLLVMNGQKLVQDEKAPGKWETVNVEKAGALKPAIYNIYLSQQADKTAAHSGVILHADKDSIYQQSGRDFVQHKRSDFDKVPEIGSAKTITYSAESGRAQVDTPTQTQSRGVRR</sequence>
<dbReference type="EMBL" id="WIWF01000033">
    <property type="protein sequence ID" value="MQT74825.1"/>
    <property type="molecule type" value="Genomic_DNA"/>
</dbReference>
<evidence type="ECO:0000313" key="4">
    <source>
        <dbReference type="Proteomes" id="UP000447574"/>
    </source>
</evidence>
<evidence type="ECO:0000313" key="3">
    <source>
        <dbReference type="EMBL" id="MQT74825.1"/>
    </source>
</evidence>
<feature type="region of interest" description="Disordered" evidence="1">
    <location>
        <begin position="92"/>
        <end position="117"/>
    </location>
</feature>
<reference evidence="3 4" key="1">
    <citation type="submission" date="2019-10" db="EMBL/GenBank/DDBJ databases">
        <title>Evaluation of single-gene subtyping targets for Pseudomonas.</title>
        <authorList>
            <person name="Reichler S.J."/>
            <person name="Orsi R.H."/>
            <person name="Wiedmann M."/>
            <person name="Martin N.H."/>
            <person name="Murphy S.I."/>
        </authorList>
    </citation>
    <scope>NUCLEOTIDE SEQUENCE [LARGE SCALE GENOMIC DNA]</scope>
    <source>
        <strain evidence="3 4">FSL R10-2932</strain>
    </source>
</reference>
<organism evidence="3 4">
    <name type="scientific">Pseudomonas helleri</name>
    <dbReference type="NCBI Taxonomy" id="1608996"/>
    <lineage>
        <taxon>Bacteria</taxon>
        <taxon>Pseudomonadati</taxon>
        <taxon>Pseudomonadota</taxon>
        <taxon>Gammaproteobacteria</taxon>
        <taxon>Pseudomonadales</taxon>
        <taxon>Pseudomonadaceae</taxon>
        <taxon>Pseudomonas</taxon>
    </lineage>
</organism>
<feature type="domain" description="KfrB" evidence="2">
    <location>
        <begin position="53"/>
        <end position="105"/>
    </location>
</feature>